<gene>
    <name evidence="1" type="ORF">OJ253_19</name>
</gene>
<dbReference type="AlphaFoldDB" id="A0A9D5DLP6"/>
<dbReference type="EMBL" id="JAPCXC010000001">
    <property type="protein sequence ID" value="KAJ1613737.1"/>
    <property type="molecule type" value="Genomic_DNA"/>
</dbReference>
<dbReference type="OrthoDB" id="336649at2759"/>
<sequence>MEFSSQNSQAQVCRRAYIPNNAKDEVKELIGYIKKDGVEENSRRSVCGFRSDLSSERIYGIFQASNWKDDRSSNGKKYYSHEESPKVGQASLKRSIVYDSSIGCCVPLYTRKPGCSRMKLDIIGYGEAENNGIQFEGAPECAFRAAINSSNSHKNLNQHFSGCSTNIIGQIRDNLGRLPLETGNKVSKVNKSSVHIENEFYMPEEGSSYENNVKIKHSSGKNFNGSHLTFSDGFLTSIS</sequence>
<evidence type="ECO:0000313" key="1">
    <source>
        <dbReference type="EMBL" id="KAJ1613737.1"/>
    </source>
</evidence>
<name>A0A9D5DLP6_9CRYT</name>
<reference evidence="1" key="1">
    <citation type="submission" date="2022-10" db="EMBL/GenBank/DDBJ databases">
        <title>Adaptive evolution leads to modifications in subtelomeric GC content in a zoonotic Cryptosporidium species.</title>
        <authorList>
            <person name="Li J."/>
            <person name="Feng Y."/>
            <person name="Xiao L."/>
        </authorList>
    </citation>
    <scope>NUCLEOTIDE SEQUENCE</scope>
    <source>
        <strain evidence="1">33844</strain>
    </source>
</reference>
<dbReference type="Proteomes" id="UP001067231">
    <property type="component" value="Unassembled WGS sequence"/>
</dbReference>
<organism evidence="1">
    <name type="scientific">Cryptosporidium canis</name>
    <dbReference type="NCBI Taxonomy" id="195482"/>
    <lineage>
        <taxon>Eukaryota</taxon>
        <taxon>Sar</taxon>
        <taxon>Alveolata</taxon>
        <taxon>Apicomplexa</taxon>
        <taxon>Conoidasida</taxon>
        <taxon>Coccidia</taxon>
        <taxon>Eucoccidiorida</taxon>
        <taxon>Eimeriorina</taxon>
        <taxon>Cryptosporidiidae</taxon>
        <taxon>Cryptosporidium</taxon>
    </lineage>
</organism>
<proteinExistence type="predicted"/>
<protein>
    <submittedName>
        <fullName evidence="1">Uncharacterized protein</fullName>
    </submittedName>
</protein>
<accession>A0A9D5DLP6</accession>
<comment type="caution">
    <text evidence="1">The sequence shown here is derived from an EMBL/GenBank/DDBJ whole genome shotgun (WGS) entry which is preliminary data.</text>
</comment>